<protein>
    <recommendedName>
        <fullName evidence="2">Methyltransferase</fullName>
    </recommendedName>
</protein>
<dbReference type="EMBL" id="UINC01062565">
    <property type="protein sequence ID" value="SVB89317.1"/>
    <property type="molecule type" value="Genomic_DNA"/>
</dbReference>
<evidence type="ECO:0000313" key="1">
    <source>
        <dbReference type="EMBL" id="SVB89317.1"/>
    </source>
</evidence>
<gene>
    <name evidence="1" type="ORF">METZ01_LOCUS242171</name>
</gene>
<feature type="non-terminal residue" evidence="1">
    <location>
        <position position="1"/>
    </location>
</feature>
<dbReference type="PANTHER" id="PTHR40036:SF1">
    <property type="entry name" value="MACROCIN O-METHYLTRANSFERASE"/>
    <property type="match status" value="1"/>
</dbReference>
<dbReference type="InterPro" id="IPR029063">
    <property type="entry name" value="SAM-dependent_MTases_sf"/>
</dbReference>
<evidence type="ECO:0008006" key="2">
    <source>
        <dbReference type="Google" id="ProtNLM"/>
    </source>
</evidence>
<dbReference type="InterPro" id="IPR008884">
    <property type="entry name" value="TylF_MeTrfase"/>
</dbReference>
<organism evidence="1">
    <name type="scientific">marine metagenome</name>
    <dbReference type="NCBI Taxonomy" id="408172"/>
    <lineage>
        <taxon>unclassified sequences</taxon>
        <taxon>metagenomes</taxon>
        <taxon>ecological metagenomes</taxon>
    </lineage>
</organism>
<dbReference type="Gene3D" id="3.40.50.150">
    <property type="entry name" value="Vaccinia Virus protein VP39"/>
    <property type="match status" value="1"/>
</dbReference>
<proteinExistence type="predicted"/>
<accession>A0A382HQU4</accession>
<reference evidence="1" key="1">
    <citation type="submission" date="2018-05" db="EMBL/GenBank/DDBJ databases">
        <authorList>
            <person name="Lanie J.A."/>
            <person name="Ng W.-L."/>
            <person name="Kazmierczak K.M."/>
            <person name="Andrzejewski T.M."/>
            <person name="Davidsen T.M."/>
            <person name="Wayne K.J."/>
            <person name="Tettelin H."/>
            <person name="Glass J.I."/>
            <person name="Rusch D."/>
            <person name="Podicherti R."/>
            <person name="Tsui H.-C.T."/>
            <person name="Winkler M.E."/>
        </authorList>
    </citation>
    <scope>NUCLEOTIDE SEQUENCE</scope>
</reference>
<dbReference type="PANTHER" id="PTHR40036">
    <property type="entry name" value="MACROCIN O-METHYLTRANSFERASE"/>
    <property type="match status" value="1"/>
</dbReference>
<sequence length="86" mass="9943">VSFLHVDCDLYSSTVTIFDALGTRLQSGAIILFDEYYNFPRWQQHEHKAFQEFVQTSGTRYEYIAYSVTGQQVAVRVLDNPLFTAQ</sequence>
<name>A0A382HQU4_9ZZZZ</name>
<dbReference type="AlphaFoldDB" id="A0A382HQU4"/>